<keyword evidence="3" id="KW-1185">Reference proteome</keyword>
<proteinExistence type="predicted"/>
<comment type="caution">
    <text evidence="2">The sequence shown here is derived from an EMBL/GenBank/DDBJ whole genome shotgun (WGS) entry which is preliminary data.</text>
</comment>
<organism evidence="2 3">
    <name type="scientific">Periplaneta americana</name>
    <name type="common">American cockroach</name>
    <name type="synonym">Blatta americana</name>
    <dbReference type="NCBI Taxonomy" id="6978"/>
    <lineage>
        <taxon>Eukaryota</taxon>
        <taxon>Metazoa</taxon>
        <taxon>Ecdysozoa</taxon>
        <taxon>Arthropoda</taxon>
        <taxon>Hexapoda</taxon>
        <taxon>Insecta</taxon>
        <taxon>Pterygota</taxon>
        <taxon>Neoptera</taxon>
        <taxon>Polyneoptera</taxon>
        <taxon>Dictyoptera</taxon>
        <taxon>Blattodea</taxon>
        <taxon>Blattoidea</taxon>
        <taxon>Blattidae</taxon>
        <taxon>Blattinae</taxon>
        <taxon>Periplaneta</taxon>
    </lineage>
</organism>
<feature type="compositionally biased region" description="Low complexity" evidence="1">
    <location>
        <begin position="25"/>
        <end position="36"/>
    </location>
</feature>
<feature type="compositionally biased region" description="Gly residues" evidence="1">
    <location>
        <begin position="37"/>
        <end position="47"/>
    </location>
</feature>
<sequence>MHVRYLSDYAMNYLALERKRPMQTSGSSSCSASNDSGSGGEPEGAGRVGWDLLTKDEEEDSRAKRLPSTLPGVYILRIQHNLRDAARTYHLAKYFISQHISTTKHKNALSKATGKKNSLPPTVIATSQFAFDLCKAFLATEIPLWKVQGCGSSARFL</sequence>
<evidence type="ECO:0000256" key="1">
    <source>
        <dbReference type="SAM" id="MobiDB-lite"/>
    </source>
</evidence>
<feature type="region of interest" description="Disordered" evidence="1">
    <location>
        <begin position="22"/>
        <end position="48"/>
    </location>
</feature>
<gene>
    <name evidence="2" type="ORF">ANN_22041</name>
</gene>
<protein>
    <submittedName>
        <fullName evidence="2">Uncharacterized protein</fullName>
    </submittedName>
</protein>
<evidence type="ECO:0000313" key="3">
    <source>
        <dbReference type="Proteomes" id="UP001148838"/>
    </source>
</evidence>
<dbReference type="Proteomes" id="UP001148838">
    <property type="component" value="Unassembled WGS sequence"/>
</dbReference>
<evidence type="ECO:0000313" key="2">
    <source>
        <dbReference type="EMBL" id="KAJ4429837.1"/>
    </source>
</evidence>
<dbReference type="EMBL" id="JAJSOF020000033">
    <property type="protein sequence ID" value="KAJ4429837.1"/>
    <property type="molecule type" value="Genomic_DNA"/>
</dbReference>
<reference evidence="2 3" key="1">
    <citation type="journal article" date="2022" name="Allergy">
        <title>Genome assembly and annotation of Periplaneta americana reveal a comprehensive cockroach allergen profile.</title>
        <authorList>
            <person name="Wang L."/>
            <person name="Xiong Q."/>
            <person name="Saelim N."/>
            <person name="Wang L."/>
            <person name="Nong W."/>
            <person name="Wan A.T."/>
            <person name="Shi M."/>
            <person name="Liu X."/>
            <person name="Cao Q."/>
            <person name="Hui J.H.L."/>
            <person name="Sookrung N."/>
            <person name="Leung T.F."/>
            <person name="Tungtrongchitr A."/>
            <person name="Tsui S.K.W."/>
        </authorList>
    </citation>
    <scope>NUCLEOTIDE SEQUENCE [LARGE SCALE GENOMIC DNA]</scope>
    <source>
        <strain evidence="2">PWHHKU_190912</strain>
    </source>
</reference>
<accession>A0ABQ8S709</accession>
<name>A0ABQ8S709_PERAM</name>